<name>A0A7C4VQS2_9BACT</name>
<sequence length="252" mass="28260">MPNPCRNGLGISPWEICGKRMFSMEARYMSRVLVLVEGPTERAIVERVFAPELGVKGVYLYARLVGKPGHKGGNRFATVRRELRALLHQEPGSVVTMLFDYYGLRNDWPGLSGAKGKNPEEIPAIVESAIAAAVAEEMGPGFNPNRFIPYVQLYEIESLLFAGPDEMAKVFNRSELEEEFRKIVEQCGGCEMINDGPETAPSKRIIGLFPAYKKGSSVNAHAYRIARHIGLERMRQSCPHFNEWVSKLEQLM</sequence>
<dbReference type="EMBL" id="DSUH01000269">
    <property type="protein sequence ID" value="HGU33530.1"/>
    <property type="molecule type" value="Genomic_DNA"/>
</dbReference>
<dbReference type="AlphaFoldDB" id="A0A7C4VQS2"/>
<protein>
    <submittedName>
        <fullName evidence="1">DUF4276 family protein</fullName>
    </submittedName>
</protein>
<accession>A0A7C4VQS2</accession>
<dbReference type="InterPro" id="IPR025455">
    <property type="entry name" value="DUF4276"/>
</dbReference>
<dbReference type="Pfam" id="PF14103">
    <property type="entry name" value="DUF4276"/>
    <property type="match status" value="1"/>
</dbReference>
<organism evidence="1">
    <name type="scientific">Desulfatirhabdium butyrativorans</name>
    <dbReference type="NCBI Taxonomy" id="340467"/>
    <lineage>
        <taxon>Bacteria</taxon>
        <taxon>Pseudomonadati</taxon>
        <taxon>Thermodesulfobacteriota</taxon>
        <taxon>Desulfobacteria</taxon>
        <taxon>Desulfobacterales</taxon>
        <taxon>Desulfatirhabdiaceae</taxon>
        <taxon>Desulfatirhabdium</taxon>
    </lineage>
</organism>
<reference evidence="1" key="1">
    <citation type="journal article" date="2020" name="mSystems">
        <title>Genome- and Community-Level Interaction Insights into Carbon Utilization and Element Cycling Functions of Hydrothermarchaeota in Hydrothermal Sediment.</title>
        <authorList>
            <person name="Zhou Z."/>
            <person name="Liu Y."/>
            <person name="Xu W."/>
            <person name="Pan J."/>
            <person name="Luo Z.H."/>
            <person name="Li M."/>
        </authorList>
    </citation>
    <scope>NUCLEOTIDE SEQUENCE [LARGE SCALE GENOMIC DNA]</scope>
    <source>
        <strain evidence="1">SpSt-477</strain>
    </source>
</reference>
<gene>
    <name evidence="1" type="ORF">ENS29_11810</name>
</gene>
<proteinExistence type="predicted"/>
<comment type="caution">
    <text evidence="1">The sequence shown here is derived from an EMBL/GenBank/DDBJ whole genome shotgun (WGS) entry which is preliminary data.</text>
</comment>
<evidence type="ECO:0000313" key="1">
    <source>
        <dbReference type="EMBL" id="HGU33530.1"/>
    </source>
</evidence>